<reference evidence="5" key="1">
    <citation type="journal article" date="2019" name="Int. J. Syst. Evol. Microbiol.">
        <title>The Global Catalogue of Microorganisms (GCM) 10K type strain sequencing project: providing services to taxonomists for standard genome sequencing and annotation.</title>
        <authorList>
            <consortium name="The Broad Institute Genomics Platform"/>
            <consortium name="The Broad Institute Genome Sequencing Center for Infectious Disease"/>
            <person name="Wu L."/>
            <person name="Ma J."/>
        </authorList>
    </citation>
    <scope>NUCLEOTIDE SEQUENCE [LARGE SCALE GENOMIC DNA]</scope>
    <source>
        <strain evidence="5">CGMCC 4.6997</strain>
    </source>
</reference>
<evidence type="ECO:0000256" key="2">
    <source>
        <dbReference type="SAM" id="MobiDB-lite"/>
    </source>
</evidence>
<evidence type="ECO:0000259" key="3">
    <source>
        <dbReference type="Pfam" id="PF00817"/>
    </source>
</evidence>
<protein>
    <submittedName>
        <fullName evidence="4">DNA polymerase Y family protein</fullName>
    </submittedName>
</protein>
<dbReference type="Proteomes" id="UP001596039">
    <property type="component" value="Unassembled WGS sequence"/>
</dbReference>
<dbReference type="PANTHER" id="PTHR35369:SF2">
    <property type="entry name" value="BLR3025 PROTEIN"/>
    <property type="match status" value="1"/>
</dbReference>
<dbReference type="RefSeq" id="WP_386739162.1">
    <property type="nucleotide sequence ID" value="NZ_JBHSMG010000001.1"/>
</dbReference>
<comment type="caution">
    <text evidence="4">The sequence shown here is derived from an EMBL/GenBank/DDBJ whole genome shotgun (WGS) entry which is preliminary data.</text>
</comment>
<proteinExistence type="predicted"/>
<name>A0ABW0NRT3_9MICO</name>
<dbReference type="InterPro" id="IPR001126">
    <property type="entry name" value="UmuC"/>
</dbReference>
<keyword evidence="5" id="KW-1185">Reference proteome</keyword>
<keyword evidence="1" id="KW-0227">DNA damage</keyword>
<dbReference type="CDD" id="cd03468">
    <property type="entry name" value="PolY_like"/>
    <property type="match status" value="1"/>
</dbReference>
<dbReference type="SUPFAM" id="SSF56672">
    <property type="entry name" value="DNA/RNA polymerases"/>
    <property type="match status" value="1"/>
</dbReference>
<gene>
    <name evidence="4" type="ORF">ACFPJ4_04905</name>
</gene>
<evidence type="ECO:0000256" key="1">
    <source>
        <dbReference type="ARBA" id="ARBA00022763"/>
    </source>
</evidence>
<dbReference type="InterPro" id="IPR043502">
    <property type="entry name" value="DNA/RNA_pol_sf"/>
</dbReference>
<dbReference type="Pfam" id="PF00817">
    <property type="entry name" value="IMS"/>
    <property type="match status" value="1"/>
</dbReference>
<dbReference type="Gene3D" id="3.40.1170.60">
    <property type="match status" value="1"/>
</dbReference>
<feature type="domain" description="UmuC" evidence="3">
    <location>
        <begin position="29"/>
        <end position="153"/>
    </location>
</feature>
<evidence type="ECO:0000313" key="5">
    <source>
        <dbReference type="Proteomes" id="UP001596039"/>
    </source>
</evidence>
<sequence length="558" mass="59858">MDAIGAVPPRLLVLWAPDWPVLAHARALRLSEDAPVALVDKGLVFACSASARAEGVVRGQRIREAQALCVRLHVLRYDPALDARAFEPVLAGLEQALPGLHPLRPGTLAVRARGPARYYGGEPAAALTVLGSVAEFGVERARVGIADGLFAAERAARARSASPDQETRPTVSPNQDGGRRVQPGILNQRQEHRVTIVPPGSTATAAFLAPLPITLLEQPELVGLLPRLGIRTLGEFAALDAYDVVTRFGPLGARLHALAGGRDPRPATPRQPPRDAEVVVDFEPPLDRVDQLAFGVRSASDDFVTALLSQRLVCTALRIELFGDRGEVSERVWLHPRSFTAAEVVDRIRWQLSGALQPGAESSSGRLVSPVTRVRLSPETVDPVGAHERGLWGGGPDENVHSGLSRVQGMVGHRGVLTATASGGRTPAERQALVPWGDRPLVARDPKKPWPGALPPPAPATVYELPRPIAVQDARGRPVAVDERGELSAAPAAIVSSGTGARARRTITAWAGPWPLEQRWWDAAAARSMQRFQAVDGEGVAWLLVLDHEGWWAEGRYD</sequence>
<accession>A0ABW0NRT3</accession>
<evidence type="ECO:0000313" key="4">
    <source>
        <dbReference type="EMBL" id="MFC5501579.1"/>
    </source>
</evidence>
<organism evidence="4 5">
    <name type="scientific">Lysinimonas soli</name>
    <dbReference type="NCBI Taxonomy" id="1074233"/>
    <lineage>
        <taxon>Bacteria</taxon>
        <taxon>Bacillati</taxon>
        <taxon>Actinomycetota</taxon>
        <taxon>Actinomycetes</taxon>
        <taxon>Micrococcales</taxon>
        <taxon>Microbacteriaceae</taxon>
        <taxon>Lysinimonas</taxon>
    </lineage>
</organism>
<dbReference type="EMBL" id="JBHSMG010000001">
    <property type="protein sequence ID" value="MFC5501579.1"/>
    <property type="molecule type" value="Genomic_DNA"/>
</dbReference>
<dbReference type="InterPro" id="IPR050356">
    <property type="entry name" value="SulA_CellDiv_inhibitor"/>
</dbReference>
<dbReference type="PANTHER" id="PTHR35369">
    <property type="entry name" value="BLR3025 PROTEIN-RELATED"/>
    <property type="match status" value="1"/>
</dbReference>
<feature type="region of interest" description="Disordered" evidence="2">
    <location>
        <begin position="156"/>
        <end position="189"/>
    </location>
</feature>